<feature type="domain" description="Malectin-like" evidence="3">
    <location>
        <begin position="28"/>
        <end position="207"/>
    </location>
</feature>
<keyword evidence="5" id="KW-1185">Reference proteome</keyword>
<gene>
    <name evidence="4" type="ORF">LIER_42632</name>
</gene>
<name>A0AAV3NNA1_LITER</name>
<evidence type="ECO:0000259" key="3">
    <source>
        <dbReference type="Pfam" id="PF12819"/>
    </source>
</evidence>
<dbReference type="AlphaFoldDB" id="A0AAV3NNA1"/>
<dbReference type="Gene3D" id="2.60.120.430">
    <property type="entry name" value="Galactose-binding lectin"/>
    <property type="match status" value="1"/>
</dbReference>
<keyword evidence="2" id="KW-0732">Signal</keyword>
<evidence type="ECO:0000256" key="1">
    <source>
        <dbReference type="ARBA" id="ARBA00004167"/>
    </source>
</evidence>
<comment type="subcellular location">
    <subcellularLocation>
        <location evidence="1">Membrane</location>
        <topology evidence="1">Single-pass membrane protein</topology>
    </subcellularLocation>
</comment>
<protein>
    <recommendedName>
        <fullName evidence="3">Malectin-like domain-containing protein</fullName>
    </recommendedName>
</protein>
<dbReference type="PANTHER" id="PTHR45631">
    <property type="entry name" value="OS07G0107800 PROTEIN-RELATED"/>
    <property type="match status" value="1"/>
</dbReference>
<sequence>MSLPIFFLCLLSISLTINADPQPTGVLLNCGGNFAEESGGLKYVVDNNFIRVGNKSAINQPNILPILKTVRYFPNAKAKKYCYNFQSSSGEKYLVKTIYYYGGFDGGIEPPVFDQIIDGTKWNTVDTREDFKDGLVSYYEVIVMAHSRMLSLCLARNQHTRSSPFISAIEVHHLEGSLYNSTDFDKHALVTVARSTFGSANIEIIGYEFYL</sequence>
<comment type="caution">
    <text evidence="4">The sequence shown here is derived from an EMBL/GenBank/DDBJ whole genome shotgun (WGS) entry which is preliminary data.</text>
</comment>
<organism evidence="4 5">
    <name type="scientific">Lithospermum erythrorhizon</name>
    <name type="common">Purple gromwell</name>
    <name type="synonym">Lithospermum officinale var. erythrorhizon</name>
    <dbReference type="NCBI Taxonomy" id="34254"/>
    <lineage>
        <taxon>Eukaryota</taxon>
        <taxon>Viridiplantae</taxon>
        <taxon>Streptophyta</taxon>
        <taxon>Embryophyta</taxon>
        <taxon>Tracheophyta</taxon>
        <taxon>Spermatophyta</taxon>
        <taxon>Magnoliopsida</taxon>
        <taxon>eudicotyledons</taxon>
        <taxon>Gunneridae</taxon>
        <taxon>Pentapetalae</taxon>
        <taxon>asterids</taxon>
        <taxon>lamiids</taxon>
        <taxon>Boraginales</taxon>
        <taxon>Boraginaceae</taxon>
        <taxon>Boraginoideae</taxon>
        <taxon>Lithospermeae</taxon>
        <taxon>Lithospermum</taxon>
    </lineage>
</organism>
<evidence type="ECO:0000256" key="2">
    <source>
        <dbReference type="SAM" id="SignalP"/>
    </source>
</evidence>
<dbReference type="EMBL" id="BAABME010030340">
    <property type="protein sequence ID" value="GAA0140849.1"/>
    <property type="molecule type" value="Genomic_DNA"/>
</dbReference>
<proteinExistence type="predicted"/>
<evidence type="ECO:0000313" key="5">
    <source>
        <dbReference type="Proteomes" id="UP001454036"/>
    </source>
</evidence>
<evidence type="ECO:0000313" key="4">
    <source>
        <dbReference type="EMBL" id="GAA0140849.1"/>
    </source>
</evidence>
<dbReference type="PANTHER" id="PTHR45631:SF45">
    <property type="entry name" value="LEUCINE-RICH REPEAT (LRR) FAMILY PROTEIN"/>
    <property type="match status" value="1"/>
</dbReference>
<reference evidence="4 5" key="1">
    <citation type="submission" date="2024-01" db="EMBL/GenBank/DDBJ databases">
        <title>The complete chloroplast genome sequence of Lithospermum erythrorhizon: insights into the phylogenetic relationship among Boraginaceae species and the maternal lineages of purple gromwells.</title>
        <authorList>
            <person name="Okada T."/>
            <person name="Watanabe K."/>
        </authorList>
    </citation>
    <scope>NUCLEOTIDE SEQUENCE [LARGE SCALE GENOMIC DNA]</scope>
</reference>
<dbReference type="Proteomes" id="UP001454036">
    <property type="component" value="Unassembled WGS sequence"/>
</dbReference>
<dbReference type="InterPro" id="IPR024788">
    <property type="entry name" value="Malectin-like_Carb-bd_dom"/>
</dbReference>
<accession>A0AAV3NNA1</accession>
<dbReference type="Pfam" id="PF12819">
    <property type="entry name" value="Malectin_like"/>
    <property type="match status" value="1"/>
</dbReference>
<dbReference type="GO" id="GO:0016020">
    <property type="term" value="C:membrane"/>
    <property type="evidence" value="ECO:0007669"/>
    <property type="project" value="UniProtKB-SubCell"/>
</dbReference>
<feature type="chain" id="PRO_5043539694" description="Malectin-like domain-containing protein" evidence="2">
    <location>
        <begin position="20"/>
        <end position="211"/>
    </location>
</feature>
<feature type="signal peptide" evidence="2">
    <location>
        <begin position="1"/>
        <end position="19"/>
    </location>
</feature>